<comment type="subunit">
    <text evidence="2">Homodimer.</text>
</comment>
<accession>A0AAD5MA08</accession>
<comment type="caution">
    <text evidence="10">The sequence shown here is derived from an EMBL/GenBank/DDBJ whole genome shotgun (WGS) entry which is preliminary data.</text>
</comment>
<gene>
    <name evidence="10" type="ORF">P43SY_005020</name>
</gene>
<feature type="domain" description="Tetrahydrofolate dehydrogenase/cyclohydrolase catalytic" evidence="8">
    <location>
        <begin position="6"/>
        <end position="136"/>
    </location>
</feature>
<dbReference type="AlphaFoldDB" id="A0AAD5MA08"/>
<dbReference type="InterPro" id="IPR000672">
    <property type="entry name" value="THF_DH/CycHdrlase"/>
</dbReference>
<evidence type="ECO:0000256" key="4">
    <source>
        <dbReference type="ARBA" id="ARBA00022801"/>
    </source>
</evidence>
<dbReference type="SUPFAM" id="SSF53223">
    <property type="entry name" value="Aminoacid dehydrogenase-like, N-terminal domain"/>
    <property type="match status" value="1"/>
</dbReference>
<dbReference type="PRINTS" id="PR00085">
    <property type="entry name" value="THFDHDRGNASE"/>
</dbReference>
<dbReference type="EMBL" id="JAKCXM010000021">
    <property type="protein sequence ID" value="KAJ0407479.1"/>
    <property type="molecule type" value="Genomic_DNA"/>
</dbReference>
<dbReference type="Proteomes" id="UP001209570">
    <property type="component" value="Unassembled WGS sequence"/>
</dbReference>
<dbReference type="InterPro" id="IPR046346">
    <property type="entry name" value="Aminoacid_DH-like_N_sf"/>
</dbReference>
<keyword evidence="4" id="KW-0378">Hydrolase</keyword>
<dbReference type="GO" id="GO:0004477">
    <property type="term" value="F:methenyltetrahydrofolate cyclohydrolase activity"/>
    <property type="evidence" value="ECO:0007669"/>
    <property type="project" value="TreeGrafter"/>
</dbReference>
<feature type="domain" description="Tetrahydrofolate dehydrogenase/cyclohydrolase NAD(P)-binding" evidence="9">
    <location>
        <begin position="167"/>
        <end position="315"/>
    </location>
</feature>
<evidence type="ECO:0000259" key="8">
    <source>
        <dbReference type="Pfam" id="PF00763"/>
    </source>
</evidence>
<evidence type="ECO:0000256" key="3">
    <source>
        <dbReference type="ARBA" id="ARBA00022563"/>
    </source>
</evidence>
<dbReference type="InterPro" id="IPR020867">
    <property type="entry name" value="THF_DH/CycHdrlase_CS"/>
</dbReference>
<sequence length="321" mass="34068">MAPLLLDGKATSEHIQQHELAPACSAFQERYGRAVGLAVVVVGTRKDSATYVRMKQKASAAVGMQSWKIQIALPDVLESEPDNAAAQQQVEREIYAALRELNARDDVDGIIVQLPLPAFCDTDAILAAIAPAKDVDGLHPENHAALFQYATKKSSGAAGARPPFSVPCTPAGCLALLDHYGLPLEGKHVVVLGRSQIVGLPVSLLCLQRNATVTMCHSRTTDLAARVREADVVIAAIGRAQFVPRDWIKPGAVVLDVGINAVDDASKKSGYRLVGDVDAAVLRDDAAHAVTPVPGGIGPMTVVMLLRNTVDAAYRRVQPAK</sequence>
<dbReference type="CDD" id="cd01080">
    <property type="entry name" value="NAD_bind_m-THF_DH_Cyclohyd"/>
    <property type="match status" value="1"/>
</dbReference>
<organism evidence="10 11">
    <name type="scientific">Pythium insidiosum</name>
    <name type="common">Pythiosis disease agent</name>
    <dbReference type="NCBI Taxonomy" id="114742"/>
    <lineage>
        <taxon>Eukaryota</taxon>
        <taxon>Sar</taxon>
        <taxon>Stramenopiles</taxon>
        <taxon>Oomycota</taxon>
        <taxon>Peronosporomycetes</taxon>
        <taxon>Pythiales</taxon>
        <taxon>Pythiaceae</taxon>
        <taxon>Pythium</taxon>
    </lineage>
</organism>
<dbReference type="Gene3D" id="3.40.50.10860">
    <property type="entry name" value="Leucine Dehydrogenase, chain A, domain 1"/>
    <property type="match status" value="1"/>
</dbReference>
<dbReference type="Pfam" id="PF02882">
    <property type="entry name" value="THF_DHG_CYH_C"/>
    <property type="match status" value="1"/>
</dbReference>
<reference evidence="10" key="1">
    <citation type="submission" date="2021-12" db="EMBL/GenBank/DDBJ databases">
        <title>Prjna785345.</title>
        <authorList>
            <person name="Rujirawat T."/>
            <person name="Krajaejun T."/>
        </authorList>
    </citation>
    <scope>NUCLEOTIDE SEQUENCE</scope>
    <source>
        <strain evidence="10">Pi057C3</strain>
    </source>
</reference>
<dbReference type="InterPro" id="IPR036291">
    <property type="entry name" value="NAD(P)-bd_dom_sf"/>
</dbReference>
<evidence type="ECO:0000256" key="1">
    <source>
        <dbReference type="ARBA" id="ARBA00004777"/>
    </source>
</evidence>
<proteinExistence type="inferred from homology"/>
<dbReference type="HAMAP" id="MF_01576">
    <property type="entry name" value="THF_DHG_CYH"/>
    <property type="match status" value="1"/>
</dbReference>
<evidence type="ECO:0000256" key="7">
    <source>
        <dbReference type="ARBA" id="ARBA00023268"/>
    </source>
</evidence>
<protein>
    <recommendedName>
        <fullName evidence="12">Methenyltetrahydrofolate cyclohydrolase</fullName>
    </recommendedName>
</protein>
<evidence type="ECO:0000313" key="11">
    <source>
        <dbReference type="Proteomes" id="UP001209570"/>
    </source>
</evidence>
<dbReference type="GO" id="GO:0004488">
    <property type="term" value="F:methylenetetrahydrofolate dehydrogenase (NADP+) activity"/>
    <property type="evidence" value="ECO:0007669"/>
    <property type="project" value="InterPro"/>
</dbReference>
<name>A0AAD5MA08_PYTIN</name>
<evidence type="ECO:0000259" key="9">
    <source>
        <dbReference type="Pfam" id="PF02882"/>
    </source>
</evidence>
<evidence type="ECO:0000256" key="5">
    <source>
        <dbReference type="ARBA" id="ARBA00022857"/>
    </source>
</evidence>
<keyword evidence="11" id="KW-1185">Reference proteome</keyword>
<keyword evidence="3" id="KW-0554">One-carbon metabolism</keyword>
<dbReference type="Gene3D" id="3.40.50.720">
    <property type="entry name" value="NAD(P)-binding Rossmann-like Domain"/>
    <property type="match status" value="1"/>
</dbReference>
<dbReference type="InterPro" id="IPR020630">
    <property type="entry name" value="THF_DH/CycHdrlase_cat_dom"/>
</dbReference>
<dbReference type="Pfam" id="PF00763">
    <property type="entry name" value="THF_DHG_CYH"/>
    <property type="match status" value="1"/>
</dbReference>
<keyword evidence="5" id="KW-0521">NADP</keyword>
<evidence type="ECO:0000256" key="6">
    <source>
        <dbReference type="ARBA" id="ARBA00023002"/>
    </source>
</evidence>
<keyword evidence="7" id="KW-0511">Multifunctional enzyme</keyword>
<comment type="pathway">
    <text evidence="1">One-carbon metabolism; tetrahydrofolate interconversion.</text>
</comment>
<dbReference type="SUPFAM" id="SSF51735">
    <property type="entry name" value="NAD(P)-binding Rossmann-fold domains"/>
    <property type="match status" value="1"/>
</dbReference>
<evidence type="ECO:0008006" key="12">
    <source>
        <dbReference type="Google" id="ProtNLM"/>
    </source>
</evidence>
<evidence type="ECO:0000256" key="2">
    <source>
        <dbReference type="ARBA" id="ARBA00011738"/>
    </source>
</evidence>
<evidence type="ECO:0000313" key="10">
    <source>
        <dbReference type="EMBL" id="KAJ0407479.1"/>
    </source>
</evidence>
<dbReference type="PANTHER" id="PTHR48099">
    <property type="entry name" value="C-1-TETRAHYDROFOLATE SYNTHASE, CYTOPLASMIC-RELATED"/>
    <property type="match status" value="1"/>
</dbReference>
<dbReference type="InterPro" id="IPR020631">
    <property type="entry name" value="THF_DH/CycHdrlase_NAD-bd_dom"/>
</dbReference>
<dbReference type="PROSITE" id="PS00767">
    <property type="entry name" value="THF_DHG_CYH_2"/>
    <property type="match status" value="1"/>
</dbReference>
<dbReference type="PANTHER" id="PTHR48099:SF5">
    <property type="entry name" value="C-1-TETRAHYDROFOLATE SYNTHASE, CYTOPLASMIC"/>
    <property type="match status" value="1"/>
</dbReference>
<dbReference type="GO" id="GO:0035999">
    <property type="term" value="P:tetrahydrofolate interconversion"/>
    <property type="evidence" value="ECO:0007669"/>
    <property type="project" value="TreeGrafter"/>
</dbReference>
<keyword evidence="6" id="KW-0560">Oxidoreductase</keyword>
<dbReference type="FunFam" id="3.40.50.720:FF:000006">
    <property type="entry name" value="Bifunctional protein FolD"/>
    <property type="match status" value="1"/>
</dbReference>
<dbReference type="GO" id="GO:0005829">
    <property type="term" value="C:cytosol"/>
    <property type="evidence" value="ECO:0007669"/>
    <property type="project" value="TreeGrafter"/>
</dbReference>